<keyword evidence="12" id="KW-1185">Reference proteome</keyword>
<keyword evidence="3" id="KW-0145">Chemotaxis</keyword>
<dbReference type="InterPro" id="IPR033479">
    <property type="entry name" value="dCache_1"/>
</dbReference>
<dbReference type="PANTHER" id="PTHR32089">
    <property type="entry name" value="METHYL-ACCEPTING CHEMOTAXIS PROTEIN MCPB"/>
    <property type="match status" value="1"/>
</dbReference>
<dbReference type="Pfam" id="PF02743">
    <property type="entry name" value="dCache_1"/>
    <property type="match status" value="1"/>
</dbReference>
<evidence type="ECO:0000256" key="5">
    <source>
        <dbReference type="ARBA" id="ARBA00022989"/>
    </source>
</evidence>
<evidence type="ECO:0000256" key="4">
    <source>
        <dbReference type="ARBA" id="ARBA00022692"/>
    </source>
</evidence>
<name>A0A4U7JAX9_9FIRM</name>
<evidence type="ECO:0000256" key="6">
    <source>
        <dbReference type="ARBA" id="ARBA00023136"/>
    </source>
</evidence>
<sequence length="673" mass="73575">MSIRKKITISMTVIILVSITLTSFFSFFKTSSSMQAQTKSEMIDLVDTSSGIISLIIEKEQLSPKYLASSKEIIDLLANPEDIMLRMKSTELLNKYISDTKNLEHVFVVNDKGIIVADTDTNLVGQDMNDRTYVKNTLESNRSVISETLISKSSGKQVVAVTIPVYDGTKGVFTGFVATAVVAESTSKYLENLKLTNSASSYAYLIDEKGNMIYHPTKDKIGKPVENEQIKAVVEKVKKGEEVGTNTVSYKFDGKGKLAAYTVIPETKWTLVLSGDLAEIEAPARSMSLFIIFIGLIIMLLSIVISFIIGKRISNPILKVTNLINKTAQLDLVHDSSFDTLTKVKDETGIMARAMISMRNTLQEMVSLLQESSNNINENALQVESLTEKVHSNSSDNSATTQQLSAGMEETAASVEEITASIVDVENNAESIAEKTKQGSLLSKEITQRAIKLKDDAINSNKNAQSIYNDVKSKMEDAIEQSKAVEQINFLTDTILSITDQTNLLALNAAIEAARAGEAGKGFAVVADEIRKLAEQSSKTTSDIQNIIKDVYASVGNMTSSSSKILEFIDKDVTADYLKFIQVSDQYNKDAETVNSMMFTINAVTEELSNTINNVTTAINEVATAVNDSAKGVSDIAEKTVDTVNITEEVDKMTKQSVEYANALNSIVAKFKI</sequence>
<dbReference type="AlphaFoldDB" id="A0A4U7JAX9"/>
<evidence type="ECO:0000313" key="11">
    <source>
        <dbReference type="EMBL" id="QNU66844.1"/>
    </source>
</evidence>
<dbReference type="SUPFAM" id="SSF58104">
    <property type="entry name" value="Methyl-accepting chemotaxis protein (MCP) signaling domain"/>
    <property type="match status" value="1"/>
</dbReference>
<dbReference type="GO" id="GO:0005886">
    <property type="term" value="C:plasma membrane"/>
    <property type="evidence" value="ECO:0007669"/>
    <property type="project" value="UniProtKB-SubCell"/>
</dbReference>
<keyword evidence="4 10" id="KW-0812">Transmembrane</keyword>
<dbReference type="Proteomes" id="UP000306409">
    <property type="component" value="Chromosome"/>
</dbReference>
<dbReference type="SMART" id="SM00283">
    <property type="entry name" value="MA"/>
    <property type="match status" value="1"/>
</dbReference>
<evidence type="ECO:0000256" key="3">
    <source>
        <dbReference type="ARBA" id="ARBA00022500"/>
    </source>
</evidence>
<evidence type="ECO:0000313" key="12">
    <source>
        <dbReference type="Proteomes" id="UP000306409"/>
    </source>
</evidence>
<gene>
    <name evidence="11" type="ORF">EHE19_018775</name>
</gene>
<comment type="similarity">
    <text evidence="8">Belongs to the methyl-accepting chemotaxis (MCP) protein family.</text>
</comment>
<feature type="transmembrane region" description="Helical" evidence="10">
    <location>
        <begin position="287"/>
        <end position="309"/>
    </location>
</feature>
<dbReference type="GO" id="GO:0007165">
    <property type="term" value="P:signal transduction"/>
    <property type="evidence" value="ECO:0007669"/>
    <property type="project" value="UniProtKB-KW"/>
</dbReference>
<keyword evidence="6 10" id="KW-0472">Membrane</keyword>
<evidence type="ECO:0000256" key="9">
    <source>
        <dbReference type="SAM" id="MobiDB-lite"/>
    </source>
</evidence>
<dbReference type="Pfam" id="PF00015">
    <property type="entry name" value="MCPsignal"/>
    <property type="match status" value="1"/>
</dbReference>
<dbReference type="GO" id="GO:0006935">
    <property type="term" value="P:chemotaxis"/>
    <property type="evidence" value="ECO:0007669"/>
    <property type="project" value="UniProtKB-KW"/>
</dbReference>
<feature type="region of interest" description="Disordered" evidence="9">
    <location>
        <begin position="390"/>
        <end position="409"/>
    </location>
</feature>
<dbReference type="PANTHER" id="PTHR32089:SF112">
    <property type="entry name" value="LYSOZYME-LIKE PROTEIN-RELATED"/>
    <property type="match status" value="1"/>
</dbReference>
<comment type="subcellular location">
    <subcellularLocation>
        <location evidence="1">Cell membrane</location>
        <topology evidence="1">Multi-pass membrane protein</topology>
    </subcellularLocation>
</comment>
<reference evidence="11 12" key="1">
    <citation type="submission" date="2020-09" db="EMBL/GenBank/DDBJ databases">
        <title>Characterization and genome sequencing of Ruminiclostridium sp. nov. MA18.</title>
        <authorList>
            <person name="Rettenmaier R."/>
            <person name="Kowollik M.-L."/>
            <person name="Liebl W."/>
            <person name="Zverlov V."/>
        </authorList>
    </citation>
    <scope>NUCLEOTIDE SEQUENCE [LARGE SCALE GENOMIC DNA]</scope>
    <source>
        <strain evidence="11 12">MA18</strain>
    </source>
</reference>
<evidence type="ECO:0000256" key="8">
    <source>
        <dbReference type="ARBA" id="ARBA00029447"/>
    </source>
</evidence>
<protein>
    <submittedName>
        <fullName evidence="11">Methyl-accepting chemotaxis protein</fullName>
    </submittedName>
</protein>
<dbReference type="KEGG" id="rher:EHE19_018775"/>
<dbReference type="OrthoDB" id="5449717at2"/>
<dbReference type="InterPro" id="IPR029151">
    <property type="entry name" value="Sensor-like_sf"/>
</dbReference>
<evidence type="ECO:0000256" key="7">
    <source>
        <dbReference type="ARBA" id="ARBA00023224"/>
    </source>
</evidence>
<dbReference type="CDD" id="cd12914">
    <property type="entry name" value="PDC1_DGC_like"/>
    <property type="match status" value="1"/>
</dbReference>
<dbReference type="EMBL" id="CP061336">
    <property type="protein sequence ID" value="QNU66844.1"/>
    <property type="molecule type" value="Genomic_DNA"/>
</dbReference>
<evidence type="ECO:0000256" key="2">
    <source>
        <dbReference type="ARBA" id="ARBA00022475"/>
    </source>
</evidence>
<dbReference type="SUPFAM" id="SSF103190">
    <property type="entry name" value="Sensory domain-like"/>
    <property type="match status" value="2"/>
</dbReference>
<organism evidence="11 12">
    <name type="scientific">Ruminiclostridium herbifermentans</name>
    <dbReference type="NCBI Taxonomy" id="2488810"/>
    <lineage>
        <taxon>Bacteria</taxon>
        <taxon>Bacillati</taxon>
        <taxon>Bacillota</taxon>
        <taxon>Clostridia</taxon>
        <taxon>Eubacteriales</taxon>
        <taxon>Oscillospiraceae</taxon>
        <taxon>Ruminiclostridium</taxon>
    </lineage>
</organism>
<dbReference type="InterPro" id="IPR003660">
    <property type="entry name" value="HAMP_dom"/>
</dbReference>
<evidence type="ECO:0000256" key="1">
    <source>
        <dbReference type="ARBA" id="ARBA00004651"/>
    </source>
</evidence>
<accession>A0A4U7JAX9</accession>
<evidence type="ECO:0000256" key="10">
    <source>
        <dbReference type="SAM" id="Phobius"/>
    </source>
</evidence>
<proteinExistence type="inferred from homology"/>
<keyword evidence="2" id="KW-1003">Cell membrane</keyword>
<dbReference type="Gene3D" id="1.10.287.950">
    <property type="entry name" value="Methyl-accepting chemotaxis protein"/>
    <property type="match status" value="1"/>
</dbReference>
<keyword evidence="7" id="KW-0807">Transducer</keyword>
<keyword evidence="5 10" id="KW-1133">Transmembrane helix</keyword>
<feature type="compositionally biased region" description="Polar residues" evidence="9">
    <location>
        <begin position="392"/>
        <end position="405"/>
    </location>
</feature>
<dbReference type="PROSITE" id="PS50111">
    <property type="entry name" value="CHEMOTAXIS_TRANSDUC_2"/>
    <property type="match status" value="1"/>
</dbReference>
<dbReference type="PROSITE" id="PS50885">
    <property type="entry name" value="HAMP"/>
    <property type="match status" value="1"/>
</dbReference>
<dbReference type="CDD" id="cd12912">
    <property type="entry name" value="PDC2_MCP_like"/>
    <property type="match status" value="1"/>
</dbReference>
<dbReference type="RefSeq" id="WP_137698803.1">
    <property type="nucleotide sequence ID" value="NZ_CP061336.1"/>
</dbReference>
<dbReference type="Gene3D" id="3.30.450.20">
    <property type="entry name" value="PAS domain"/>
    <property type="match status" value="1"/>
</dbReference>
<dbReference type="InterPro" id="IPR004089">
    <property type="entry name" value="MCPsignal_dom"/>
</dbReference>
<feature type="transmembrane region" description="Helical" evidence="10">
    <location>
        <begin position="7"/>
        <end position="28"/>
    </location>
</feature>